<dbReference type="PANTHER" id="PTHR43792:SF9">
    <property type="entry name" value="RIBOSOMAL-PROTEIN-ALANINE ACETYLTRANSFERASE"/>
    <property type="match status" value="1"/>
</dbReference>
<dbReference type="SUPFAM" id="SSF55729">
    <property type="entry name" value="Acyl-CoA N-acyltransferases (Nat)"/>
    <property type="match status" value="1"/>
</dbReference>
<dbReference type="Proteomes" id="UP000677918">
    <property type="component" value="Unassembled WGS sequence"/>
</dbReference>
<evidence type="ECO:0000313" key="3">
    <source>
        <dbReference type="Proteomes" id="UP000677918"/>
    </source>
</evidence>
<dbReference type="EMBL" id="BOVK01000031">
    <property type="protein sequence ID" value="GIQ69656.1"/>
    <property type="molecule type" value="Genomic_DNA"/>
</dbReference>
<dbReference type="GO" id="GO:0005737">
    <property type="term" value="C:cytoplasm"/>
    <property type="evidence" value="ECO:0007669"/>
    <property type="project" value="TreeGrafter"/>
</dbReference>
<comment type="caution">
    <text evidence="2">The sequence shown here is derived from an EMBL/GenBank/DDBJ whole genome shotgun (WGS) entry which is preliminary data.</text>
</comment>
<evidence type="ECO:0000259" key="1">
    <source>
        <dbReference type="PROSITE" id="PS51186"/>
    </source>
</evidence>
<gene>
    <name evidence="2" type="ORF">XYCOK13_24800</name>
</gene>
<dbReference type="InterPro" id="IPR000182">
    <property type="entry name" value="GNAT_dom"/>
</dbReference>
<dbReference type="InterPro" id="IPR016181">
    <property type="entry name" value="Acyl_CoA_acyltransferase"/>
</dbReference>
<organism evidence="2 3">
    <name type="scientific">Xylanibacillus composti</name>
    <dbReference type="NCBI Taxonomy" id="1572762"/>
    <lineage>
        <taxon>Bacteria</taxon>
        <taxon>Bacillati</taxon>
        <taxon>Bacillota</taxon>
        <taxon>Bacilli</taxon>
        <taxon>Bacillales</taxon>
        <taxon>Paenibacillaceae</taxon>
        <taxon>Xylanibacillus</taxon>
    </lineage>
</organism>
<evidence type="ECO:0000313" key="2">
    <source>
        <dbReference type="EMBL" id="GIQ69656.1"/>
    </source>
</evidence>
<name>A0A8J4H4V5_9BACL</name>
<accession>A0A8J4H4V5</accession>
<dbReference type="RefSeq" id="WP_244865129.1">
    <property type="nucleotide sequence ID" value="NZ_BOVK01000031.1"/>
</dbReference>
<dbReference type="InterPro" id="IPR051531">
    <property type="entry name" value="N-acetyltransferase"/>
</dbReference>
<dbReference type="PANTHER" id="PTHR43792">
    <property type="entry name" value="GNAT FAMILY, PUTATIVE (AFU_ORTHOLOGUE AFUA_3G00765)-RELATED-RELATED"/>
    <property type="match status" value="1"/>
</dbReference>
<sequence>MINIVPFPVLETERCLLRQMKVEDAADLYQIFSDAEVTKDMGIDPLDNIGQAEGIIHFMNQLYDQKSAFRWGIIRKADGKLIGTCGYNGWEIQRGSRGEIAYDLGKAYWRQGYMSEVLQSAISFGFDTMSLHRIEAFTNMDAVPSMKLLERMGFKEEGILRGYAMFHGQFCDQRCYSLLKLEWNS</sequence>
<dbReference type="Pfam" id="PF13302">
    <property type="entry name" value="Acetyltransf_3"/>
    <property type="match status" value="1"/>
</dbReference>
<dbReference type="GO" id="GO:0008999">
    <property type="term" value="F:protein-N-terminal-alanine acetyltransferase activity"/>
    <property type="evidence" value="ECO:0007669"/>
    <property type="project" value="TreeGrafter"/>
</dbReference>
<dbReference type="AlphaFoldDB" id="A0A8J4H4V5"/>
<dbReference type="Gene3D" id="3.40.630.30">
    <property type="match status" value="1"/>
</dbReference>
<protein>
    <submittedName>
        <fullName evidence="2">N-acetyltransferase</fullName>
    </submittedName>
</protein>
<keyword evidence="3" id="KW-1185">Reference proteome</keyword>
<feature type="domain" description="N-acetyltransferase" evidence="1">
    <location>
        <begin position="15"/>
        <end position="182"/>
    </location>
</feature>
<dbReference type="PROSITE" id="PS51186">
    <property type="entry name" value="GNAT"/>
    <property type="match status" value="1"/>
</dbReference>
<proteinExistence type="predicted"/>
<reference evidence="2" key="1">
    <citation type="submission" date="2021-04" db="EMBL/GenBank/DDBJ databases">
        <title>Draft genome sequence of Xylanibacillus composti strain K13.</title>
        <authorList>
            <person name="Uke A."/>
            <person name="Chhe C."/>
            <person name="Baramee S."/>
            <person name="Kosugi A."/>
        </authorList>
    </citation>
    <scope>NUCLEOTIDE SEQUENCE</scope>
    <source>
        <strain evidence="2">K13</strain>
    </source>
</reference>